<dbReference type="Pfam" id="PF01230">
    <property type="entry name" value="HIT"/>
    <property type="match status" value="1"/>
</dbReference>
<dbReference type="PANTHER" id="PTHR46648">
    <property type="entry name" value="HIT FAMILY PROTEIN 1"/>
    <property type="match status" value="1"/>
</dbReference>
<protein>
    <submittedName>
        <fullName evidence="5">Protein hit</fullName>
    </submittedName>
</protein>
<dbReference type="PANTHER" id="PTHR46648:SF1">
    <property type="entry name" value="ADENOSINE 5'-MONOPHOSPHORAMIDASE HNT1"/>
    <property type="match status" value="1"/>
</dbReference>
<dbReference type="SUPFAM" id="SSF54197">
    <property type="entry name" value="HIT-like"/>
    <property type="match status" value="1"/>
</dbReference>
<keyword evidence="6" id="KW-1185">Reference proteome</keyword>
<dbReference type="InterPro" id="IPR001310">
    <property type="entry name" value="Histidine_triad_HIT"/>
</dbReference>
<dbReference type="InterPro" id="IPR019808">
    <property type="entry name" value="Histidine_triad_CS"/>
</dbReference>
<reference evidence="6" key="1">
    <citation type="submission" date="2020-01" db="EMBL/GenBank/DDBJ databases">
        <title>Phosphoaccumulans saitamaens gen. nov., sp. nov., a polyphosphate accumulating bacterium isolated from surface river water.</title>
        <authorList>
            <person name="Watanabe K."/>
            <person name="Suda W."/>
        </authorList>
    </citation>
    <scope>NUCLEOTIDE SEQUENCE [LARGE SCALE GENOMIC DNA]</scope>
    <source>
        <strain evidence="6">ICHIAU1</strain>
    </source>
</reference>
<dbReference type="EMBL" id="AP022345">
    <property type="protein sequence ID" value="BBU69725.1"/>
    <property type="molecule type" value="Genomic_DNA"/>
</dbReference>
<accession>A0A7R6R7M9</accession>
<proteinExistence type="predicted"/>
<evidence type="ECO:0000259" key="4">
    <source>
        <dbReference type="PROSITE" id="PS51084"/>
    </source>
</evidence>
<dbReference type="OrthoDB" id="9784774at2"/>
<evidence type="ECO:0000313" key="5">
    <source>
        <dbReference type="EMBL" id="BBU69725.1"/>
    </source>
</evidence>
<evidence type="ECO:0000256" key="3">
    <source>
        <dbReference type="PROSITE-ProRule" id="PRU00464"/>
    </source>
</evidence>
<evidence type="ECO:0000256" key="2">
    <source>
        <dbReference type="PIRSR" id="PIRSR601310-3"/>
    </source>
</evidence>
<dbReference type="PRINTS" id="PR00332">
    <property type="entry name" value="HISTRIAD"/>
</dbReference>
<dbReference type="InterPro" id="IPR036265">
    <property type="entry name" value="HIT-like_sf"/>
</dbReference>
<sequence>MPKFVDTSAPGDCIFCRIVRAEIPSALIYEDELTLAFMDLGQVNPGHVLVATKRHATNLYEITKEEGAAVMNTVQKIAASIERTFNAPGLMLVQANGKEGEQTVFHFHLHVLPRHANDGVGLLWPRKEPGMEALKSYAKMLTKNIQEIELQGIPAS</sequence>
<feature type="short sequence motif" description="Histidine triad motif" evidence="2 3">
    <location>
        <begin position="106"/>
        <end position="110"/>
    </location>
</feature>
<dbReference type="CDD" id="cd01277">
    <property type="entry name" value="HINT_subgroup"/>
    <property type="match status" value="1"/>
</dbReference>
<dbReference type="Proteomes" id="UP000463961">
    <property type="component" value="Chromosome"/>
</dbReference>
<dbReference type="GO" id="GO:0003824">
    <property type="term" value="F:catalytic activity"/>
    <property type="evidence" value="ECO:0007669"/>
    <property type="project" value="InterPro"/>
</dbReference>
<dbReference type="AlphaFoldDB" id="A0A7R6R7M9"/>
<evidence type="ECO:0000256" key="1">
    <source>
        <dbReference type="PIRSR" id="PIRSR601310-1"/>
    </source>
</evidence>
<dbReference type="PROSITE" id="PS00892">
    <property type="entry name" value="HIT_1"/>
    <property type="match status" value="1"/>
</dbReference>
<evidence type="ECO:0000313" key="6">
    <source>
        <dbReference type="Proteomes" id="UP000463961"/>
    </source>
</evidence>
<dbReference type="InterPro" id="IPR011146">
    <property type="entry name" value="HIT-like"/>
</dbReference>
<gene>
    <name evidence="5" type="primary">hit</name>
    <name evidence="5" type="ORF">ICHIAU1_20080</name>
</gene>
<dbReference type="PROSITE" id="PS51084">
    <property type="entry name" value="HIT_2"/>
    <property type="match status" value="1"/>
</dbReference>
<feature type="domain" description="HIT" evidence="4">
    <location>
        <begin position="14"/>
        <end position="121"/>
    </location>
</feature>
<feature type="active site" description="Tele-AMP-histidine intermediate" evidence="1">
    <location>
        <position position="108"/>
    </location>
</feature>
<organism evidence="5 6">
    <name type="scientific">Fluviibacter phosphoraccumulans</name>
    <dbReference type="NCBI Taxonomy" id="1751046"/>
    <lineage>
        <taxon>Bacteria</taxon>
        <taxon>Pseudomonadati</taxon>
        <taxon>Pseudomonadota</taxon>
        <taxon>Betaproteobacteria</taxon>
        <taxon>Rhodocyclales</taxon>
        <taxon>Fluviibacteraceae</taxon>
        <taxon>Fluviibacter</taxon>
    </lineage>
</organism>
<dbReference type="RefSeq" id="WP_162049592.1">
    <property type="nucleotide sequence ID" value="NZ_AP022345.1"/>
</dbReference>
<name>A0A7R6R7M9_9RHOO</name>
<dbReference type="Gene3D" id="3.30.428.10">
    <property type="entry name" value="HIT-like"/>
    <property type="match status" value="1"/>
</dbReference>
<dbReference type="GO" id="GO:0009117">
    <property type="term" value="P:nucleotide metabolic process"/>
    <property type="evidence" value="ECO:0007669"/>
    <property type="project" value="TreeGrafter"/>
</dbReference>
<dbReference type="InterPro" id="IPR039384">
    <property type="entry name" value="HINT"/>
</dbReference>